<keyword evidence="2" id="KW-1185">Reference proteome</keyword>
<evidence type="ECO:0000313" key="2">
    <source>
        <dbReference type="Proteomes" id="UP000199181"/>
    </source>
</evidence>
<dbReference type="AlphaFoldDB" id="A0A1I0GU82"/>
<protein>
    <submittedName>
        <fullName evidence="1">Uncharacterized protein</fullName>
    </submittedName>
</protein>
<gene>
    <name evidence="1" type="ORF">SAMN05443639_104170</name>
</gene>
<dbReference type="EMBL" id="FOIJ01000004">
    <property type="protein sequence ID" value="SET74728.1"/>
    <property type="molecule type" value="Genomic_DNA"/>
</dbReference>
<dbReference type="RefSeq" id="WP_093518819.1">
    <property type="nucleotide sequence ID" value="NZ_FOIJ01000004.1"/>
</dbReference>
<accession>A0A1I0GU82</accession>
<organism evidence="1 2">
    <name type="scientific">Stigmatella erecta</name>
    <dbReference type="NCBI Taxonomy" id="83460"/>
    <lineage>
        <taxon>Bacteria</taxon>
        <taxon>Pseudomonadati</taxon>
        <taxon>Myxococcota</taxon>
        <taxon>Myxococcia</taxon>
        <taxon>Myxococcales</taxon>
        <taxon>Cystobacterineae</taxon>
        <taxon>Archangiaceae</taxon>
        <taxon>Stigmatella</taxon>
    </lineage>
</organism>
<proteinExistence type="predicted"/>
<sequence length="71" mass="8072">MQIDAKTVIDAQTAYRAMEIFLEAYWQRVGKPGELAMLLSDIHMSSDGQSSDPAQWFDWLNALGAAIRERR</sequence>
<reference evidence="2" key="1">
    <citation type="submission" date="2016-10" db="EMBL/GenBank/DDBJ databases">
        <authorList>
            <person name="Varghese N."/>
            <person name="Submissions S."/>
        </authorList>
    </citation>
    <scope>NUCLEOTIDE SEQUENCE [LARGE SCALE GENOMIC DNA]</scope>
    <source>
        <strain evidence="2">DSM 16858</strain>
    </source>
</reference>
<name>A0A1I0GU82_9BACT</name>
<evidence type="ECO:0000313" key="1">
    <source>
        <dbReference type="EMBL" id="SET74728.1"/>
    </source>
</evidence>
<dbReference type="Proteomes" id="UP000199181">
    <property type="component" value="Unassembled WGS sequence"/>
</dbReference>